<reference evidence="3 4" key="2">
    <citation type="submission" date="2013-09" db="EMBL/GenBank/DDBJ databases">
        <title>Whole genome comparison of six Crocosphaera watsonii strains with differing phenotypes.</title>
        <authorList>
            <person name="Bench S.R."/>
            <person name="Heller P."/>
            <person name="Frank I."/>
            <person name="Arciniega M."/>
            <person name="Shilova I.N."/>
            <person name="Zehr J.P."/>
        </authorList>
    </citation>
    <scope>NUCLEOTIDE SEQUENCE [LARGE SCALE GENOMIC DNA]</scope>
    <source>
        <strain evidence="3 4">WH 0401</strain>
    </source>
</reference>
<name>T2J3I1_CROWT</name>
<dbReference type="Proteomes" id="UP000018198">
    <property type="component" value="Unassembled WGS sequence"/>
</dbReference>
<keyword evidence="2" id="KW-1133">Transmembrane helix</keyword>
<gene>
    <name evidence="3" type="ORF">CWATWH0401_1306</name>
</gene>
<dbReference type="PANTHER" id="PTHR32100">
    <property type="entry name" value="OMEGA-6 FATTY ACID DESATURASE, CHLOROPLASTIC"/>
    <property type="match status" value="1"/>
</dbReference>
<sequence length="126" mass="14219">MTLCTIVKLFMTSLLTQSQPSVSPQLDENIRLRDIIKTLPKEVFIKNPRKAWFKVILTVSMVALGWAALAVSPWYLLPILWAFTGTAMTGLFVIGHDCGHRSFSNNNKVNDFVGHAIFFTPCFILF</sequence>
<dbReference type="AlphaFoldDB" id="T2J3I1"/>
<keyword evidence="1" id="KW-0408">Iron</keyword>
<evidence type="ECO:0000313" key="4">
    <source>
        <dbReference type="Proteomes" id="UP000018198"/>
    </source>
</evidence>
<dbReference type="GO" id="GO:0016491">
    <property type="term" value="F:oxidoreductase activity"/>
    <property type="evidence" value="ECO:0007669"/>
    <property type="project" value="InterPro"/>
</dbReference>
<evidence type="ECO:0000256" key="2">
    <source>
        <dbReference type="SAM" id="Phobius"/>
    </source>
</evidence>
<keyword evidence="2" id="KW-0812">Transmembrane</keyword>
<comment type="caution">
    <text evidence="3">The sequence shown here is derived from an EMBL/GenBank/DDBJ whole genome shotgun (WGS) entry which is preliminary data.</text>
</comment>
<proteinExistence type="predicted"/>
<feature type="non-terminal residue" evidence="3">
    <location>
        <position position="126"/>
    </location>
</feature>
<reference evidence="3 4" key="1">
    <citation type="submission" date="2013-01" db="EMBL/GenBank/DDBJ databases">
        <authorList>
            <person name="Bench S."/>
        </authorList>
    </citation>
    <scope>NUCLEOTIDE SEQUENCE [LARGE SCALE GENOMIC DNA]</scope>
    <source>
        <strain evidence="3 4">WH 0401</strain>
    </source>
</reference>
<evidence type="ECO:0000313" key="3">
    <source>
        <dbReference type="EMBL" id="CCQ59716.1"/>
    </source>
</evidence>
<keyword evidence="2" id="KW-0472">Membrane</keyword>
<organism evidence="3 4">
    <name type="scientific">Crocosphaera watsonii WH 0401</name>
    <dbReference type="NCBI Taxonomy" id="555881"/>
    <lineage>
        <taxon>Bacteria</taxon>
        <taxon>Bacillati</taxon>
        <taxon>Cyanobacteriota</taxon>
        <taxon>Cyanophyceae</taxon>
        <taxon>Oscillatoriophycideae</taxon>
        <taxon>Chroococcales</taxon>
        <taxon>Aphanothecaceae</taxon>
        <taxon>Crocosphaera</taxon>
    </lineage>
</organism>
<accession>T2J3I1</accession>
<dbReference type="InterPro" id="IPR012171">
    <property type="entry name" value="Fatty_acid_desaturase"/>
</dbReference>
<feature type="transmembrane region" description="Helical" evidence="2">
    <location>
        <begin position="75"/>
        <end position="94"/>
    </location>
</feature>
<dbReference type="EMBL" id="CAQM01000028">
    <property type="protein sequence ID" value="CCQ59716.1"/>
    <property type="molecule type" value="Genomic_DNA"/>
</dbReference>
<protein>
    <submittedName>
        <fullName evidence="3">Fatty acid desaturase</fullName>
    </submittedName>
</protein>
<evidence type="ECO:0000256" key="1">
    <source>
        <dbReference type="ARBA" id="ARBA00023004"/>
    </source>
</evidence>
<feature type="transmembrane region" description="Helical" evidence="2">
    <location>
        <begin position="51"/>
        <end position="69"/>
    </location>
</feature>